<dbReference type="InterPro" id="IPR005079">
    <property type="entry name" value="Peptidase_C45_hydrolase"/>
</dbReference>
<gene>
    <name evidence="3" type="ordered locus">Oweho_1232</name>
</gene>
<dbReference type="NCBIfam" id="NF040521">
    <property type="entry name" value="C45_proenzyme"/>
    <property type="match status" value="1"/>
</dbReference>
<organism evidence="3 4">
    <name type="scientific">Owenweeksia hongkongensis (strain DSM 17368 / CIP 108786 / JCM 12287 / NRRL B-23963 / UST20020801)</name>
    <dbReference type="NCBI Taxonomy" id="926562"/>
    <lineage>
        <taxon>Bacteria</taxon>
        <taxon>Pseudomonadati</taxon>
        <taxon>Bacteroidota</taxon>
        <taxon>Flavobacteriia</taxon>
        <taxon>Flavobacteriales</taxon>
        <taxon>Owenweeksiaceae</taxon>
        <taxon>Owenweeksia</taxon>
    </lineage>
</organism>
<dbReference type="AlphaFoldDB" id="G8R647"/>
<dbReference type="PANTHER" id="PTHR35190">
    <property type="entry name" value="PROTEIN DCD1B"/>
    <property type="match status" value="1"/>
</dbReference>
<dbReference type="STRING" id="926562.Oweho_1232"/>
<feature type="domain" description="Peptidase C45 hydrolase" evidence="2">
    <location>
        <begin position="196"/>
        <end position="422"/>
    </location>
</feature>
<dbReference type="InterPro" id="IPR047803">
    <property type="entry name" value="DCD1A/B-like"/>
</dbReference>
<reference evidence="3 4" key="1">
    <citation type="journal article" date="2012" name="Stand. Genomic Sci.">
        <title>Genome sequence of the orange-pigmented seawater bacterium Owenweeksia hongkongensis type strain (UST20020801(T)).</title>
        <authorList>
            <person name="Riedel T."/>
            <person name="Held B."/>
            <person name="Nolan M."/>
            <person name="Lucas S."/>
            <person name="Lapidus A."/>
            <person name="Tice H."/>
            <person name="Del Rio T.G."/>
            <person name="Cheng J.F."/>
            <person name="Han C."/>
            <person name="Tapia R."/>
            <person name="Goodwin L.A."/>
            <person name="Pitluck S."/>
            <person name="Liolios K."/>
            <person name="Mavromatis K."/>
            <person name="Pagani I."/>
            <person name="Ivanova N."/>
            <person name="Mikhailova N."/>
            <person name="Pati A."/>
            <person name="Chen A."/>
            <person name="Palaniappan K."/>
            <person name="Rohde M."/>
            <person name="Tindall B.J."/>
            <person name="Detter J.C."/>
            <person name="Goker M."/>
            <person name="Woyke T."/>
            <person name="Bristow J."/>
            <person name="Eisen J.A."/>
            <person name="Markowitz V."/>
            <person name="Hugenholtz P."/>
            <person name="Klenk H.P."/>
            <person name="Kyrpides N.C."/>
        </authorList>
    </citation>
    <scope>NUCLEOTIDE SEQUENCE</scope>
    <source>
        <strain evidence="4">DSM 17368 / JCM 12287 / NRRL B-23963</strain>
    </source>
</reference>
<dbReference type="HOGENOM" id="CLU_492324_0_0_10"/>
<proteinExistence type="predicted"/>
<dbReference type="eggNOG" id="COG3049">
    <property type="taxonomic scope" value="Bacteria"/>
</dbReference>
<feature type="transmembrane region" description="Helical" evidence="1">
    <location>
        <begin position="12"/>
        <end position="35"/>
    </location>
</feature>
<accession>G8R647</accession>
<keyword evidence="4" id="KW-1185">Reference proteome</keyword>
<dbReference type="KEGG" id="oho:Oweho_1232"/>
<dbReference type="Gene3D" id="3.60.60.10">
    <property type="entry name" value="Penicillin V Acylase, Chain A"/>
    <property type="match status" value="1"/>
</dbReference>
<dbReference type="EMBL" id="CP003156">
    <property type="protein sequence ID" value="AEV32237.1"/>
    <property type="molecule type" value="Genomic_DNA"/>
</dbReference>
<keyword evidence="3" id="KW-0378">Hydrolase</keyword>
<name>G8R647_OWEHD</name>
<keyword evidence="1" id="KW-0472">Membrane</keyword>
<dbReference type="Proteomes" id="UP000005631">
    <property type="component" value="Chromosome"/>
</dbReference>
<sequence length="564" mass="64166">MSSPKRNRLKKILLAILAILVLAVIAFLLAIRISYPEVTDEDARFDAIEVSQNDSIRFAEDSWYRQNKFGIWEIYVHGDDFDRGATYGKLAAKQIEEQEDYFVAQIEKLVPSTFMLQFLKYFVGWFNKDMDEYIPMEYQREIYGVSKSFSEKYDWIAPKYYRILNYHAAHDIGHALTDLNMVGCTSFAVWDSSSADEGLLIGRNFDFYMGDDFSRDKLMTFMRPDSGYAYASFSWAGLMGVVSGMNAEGLTVTLNASKSSIPSGAKMPISLLAREILQYASTIDEAYAIAKQNETFVSEALLIGSGKENRAAIIEKSTDTIGLYETTTSHMSCSNHYQSDVFADDPANIQNLQETDSKERLARMNELLDRNYPIDVSDAAKILRDQRGLNDEDWGFSNTISMNQLIAHHGVIFQPKTKRMWVSAAPYQLGAFVCYDLDSVFAKALKVAQSGIAVYDDSLTVAADPFLESEKYQRFLYFKKVKQAITDYTLVGIDLELSEEEIAQFKASNPNSYLTYELLGNYFSEKEMYERASKNYREALTKKVASLAERKTIKDKLREAEEQL</sequence>
<dbReference type="Pfam" id="PF03417">
    <property type="entry name" value="AAT"/>
    <property type="match status" value="1"/>
</dbReference>
<evidence type="ECO:0000313" key="4">
    <source>
        <dbReference type="Proteomes" id="UP000005631"/>
    </source>
</evidence>
<dbReference type="GO" id="GO:0016787">
    <property type="term" value="F:hydrolase activity"/>
    <property type="evidence" value="ECO:0007669"/>
    <property type="project" value="UniProtKB-KW"/>
</dbReference>
<dbReference type="OrthoDB" id="5480874at2"/>
<keyword evidence="1" id="KW-0812">Transmembrane</keyword>
<dbReference type="InterPro" id="IPR047794">
    <property type="entry name" value="C45_proenzyme-like"/>
</dbReference>
<keyword evidence="1" id="KW-1133">Transmembrane helix</keyword>
<evidence type="ECO:0000313" key="3">
    <source>
        <dbReference type="EMBL" id="AEV32237.1"/>
    </source>
</evidence>
<evidence type="ECO:0000256" key="1">
    <source>
        <dbReference type="SAM" id="Phobius"/>
    </source>
</evidence>
<dbReference type="RefSeq" id="WP_014201597.1">
    <property type="nucleotide sequence ID" value="NC_016599.1"/>
</dbReference>
<dbReference type="PANTHER" id="PTHR35190:SF2">
    <property type="entry name" value="PROTEIN DCD1B"/>
    <property type="match status" value="1"/>
</dbReference>
<protein>
    <submittedName>
        <fullName evidence="3">Putative choloylglycine hydrolase</fullName>
    </submittedName>
</protein>
<evidence type="ECO:0000259" key="2">
    <source>
        <dbReference type="Pfam" id="PF03417"/>
    </source>
</evidence>
<dbReference type="PATRIC" id="fig|926562.3.peg.1246"/>